<feature type="compositionally biased region" description="Low complexity" evidence="6">
    <location>
        <begin position="313"/>
        <end position="329"/>
    </location>
</feature>
<dbReference type="PANTHER" id="PTHR32071:SF77">
    <property type="entry name" value="TRANSCRIPTIONAL REGULATORY PROTEIN"/>
    <property type="match status" value="1"/>
</dbReference>
<dbReference type="InterPro" id="IPR002197">
    <property type="entry name" value="HTH_Fis"/>
</dbReference>
<dbReference type="InterPro" id="IPR009057">
    <property type="entry name" value="Homeodomain-like_sf"/>
</dbReference>
<dbReference type="Gene3D" id="1.10.8.60">
    <property type="match status" value="1"/>
</dbReference>
<proteinExistence type="predicted"/>
<evidence type="ECO:0000256" key="1">
    <source>
        <dbReference type="ARBA" id="ARBA00022741"/>
    </source>
</evidence>
<organism evidence="8">
    <name type="scientific">mine drainage metagenome</name>
    <dbReference type="NCBI Taxonomy" id="410659"/>
    <lineage>
        <taxon>unclassified sequences</taxon>
        <taxon>metagenomes</taxon>
        <taxon>ecological metagenomes</taxon>
    </lineage>
</organism>
<dbReference type="FunFam" id="3.40.50.300:FF:000006">
    <property type="entry name" value="DNA-binding transcriptional regulator NtrC"/>
    <property type="match status" value="1"/>
</dbReference>
<dbReference type="Gene3D" id="3.30.450.40">
    <property type="match status" value="1"/>
</dbReference>
<feature type="region of interest" description="Disordered" evidence="6">
    <location>
        <begin position="312"/>
        <end position="350"/>
    </location>
</feature>
<dbReference type="PROSITE" id="PS00675">
    <property type="entry name" value="SIGMA54_INTERACT_1"/>
    <property type="match status" value="1"/>
</dbReference>
<dbReference type="EMBL" id="MLJW01000321">
    <property type="protein sequence ID" value="OIQ89651.1"/>
    <property type="molecule type" value="Genomic_DNA"/>
</dbReference>
<evidence type="ECO:0000256" key="5">
    <source>
        <dbReference type="ARBA" id="ARBA00023163"/>
    </source>
</evidence>
<dbReference type="GO" id="GO:0043565">
    <property type="term" value="F:sequence-specific DNA binding"/>
    <property type="evidence" value="ECO:0007669"/>
    <property type="project" value="InterPro"/>
</dbReference>
<dbReference type="InterPro" id="IPR027417">
    <property type="entry name" value="P-loop_NTPase"/>
</dbReference>
<dbReference type="InterPro" id="IPR058031">
    <property type="entry name" value="AAA_lid_NorR"/>
</dbReference>
<dbReference type="PANTHER" id="PTHR32071">
    <property type="entry name" value="TRANSCRIPTIONAL REGULATORY PROTEIN"/>
    <property type="match status" value="1"/>
</dbReference>
<evidence type="ECO:0000256" key="3">
    <source>
        <dbReference type="ARBA" id="ARBA00023015"/>
    </source>
</evidence>
<evidence type="ECO:0000259" key="7">
    <source>
        <dbReference type="PROSITE" id="PS50045"/>
    </source>
</evidence>
<dbReference type="Pfam" id="PF25601">
    <property type="entry name" value="AAA_lid_14"/>
    <property type="match status" value="1"/>
</dbReference>
<evidence type="ECO:0000256" key="2">
    <source>
        <dbReference type="ARBA" id="ARBA00022840"/>
    </source>
</evidence>
<name>A0A1J5RJA5_9ZZZZ</name>
<protein>
    <submittedName>
        <fullName evidence="8">Acetoin catabolism regulatory protein</fullName>
    </submittedName>
</protein>
<feature type="domain" description="Sigma-54 factor interaction" evidence="7">
    <location>
        <begin position="372"/>
        <end position="582"/>
    </location>
</feature>
<dbReference type="Gene3D" id="1.10.10.60">
    <property type="entry name" value="Homeodomain-like"/>
    <property type="match status" value="1"/>
</dbReference>
<keyword evidence="1" id="KW-0547">Nucleotide-binding</keyword>
<dbReference type="CDD" id="cd00009">
    <property type="entry name" value="AAA"/>
    <property type="match status" value="1"/>
</dbReference>
<dbReference type="Pfam" id="PF00158">
    <property type="entry name" value="Sigma54_activat"/>
    <property type="match status" value="1"/>
</dbReference>
<keyword evidence="4" id="KW-0238">DNA-binding</keyword>
<keyword evidence="5" id="KW-0804">Transcription</keyword>
<keyword evidence="3" id="KW-0805">Transcription regulation</keyword>
<gene>
    <name evidence="8" type="primary">acoR_7</name>
    <name evidence="8" type="ORF">GALL_284550</name>
</gene>
<evidence type="ECO:0000256" key="4">
    <source>
        <dbReference type="ARBA" id="ARBA00023125"/>
    </source>
</evidence>
<dbReference type="AlphaFoldDB" id="A0A1J5RJA5"/>
<dbReference type="Gene3D" id="3.40.50.300">
    <property type="entry name" value="P-loop containing nucleotide triphosphate hydrolases"/>
    <property type="match status" value="1"/>
</dbReference>
<dbReference type="InterPro" id="IPR025662">
    <property type="entry name" value="Sigma_54_int_dom_ATP-bd_1"/>
</dbReference>
<dbReference type="SUPFAM" id="SSF52540">
    <property type="entry name" value="P-loop containing nucleoside triphosphate hydrolases"/>
    <property type="match status" value="1"/>
</dbReference>
<dbReference type="InterPro" id="IPR003593">
    <property type="entry name" value="AAA+_ATPase"/>
</dbReference>
<dbReference type="PROSITE" id="PS50045">
    <property type="entry name" value="SIGMA54_INTERACT_4"/>
    <property type="match status" value="1"/>
</dbReference>
<sequence length="662" mass="70661">MNTARTAELGAAGADQLQRARRLFFERGDDPGALVPDPIRRSWKRCIAAAGPLDDAAEPLPRDALFSRRDAQGRLRHHALPELEALAEALVPSRVIVLLADPEGMILDAAGSDAFMNKAQRVALMPGVDWSERSRGTNAIGTALTEGCAVTVVGPQHYLERNAALGCTGTPLLAPDGSVMGVLDVSGDPRCIQPHTIGLVRMAGQMIEHRIALDLRSPGTEILRFAHEPALLGSHREALLWLRDGVVVGANRAALRVLGMTLDQLRERYVDDLFATLPTSSGDSSLQLRAHLLQPGRHASWSARWVPAPGALASPATRPAAATPAAADAARPDAPPATPPCATPAAASDAAPGVPPIIGDAARDAQLARAVRVLDSNIPILVTGESGVGKEVFARQVHRASLRAAGPFVAVNCAAVPEGLIEAELFGYEEGAFTGARRRGQAGLVREADGGVLFLDEIGDMPLSLQARLLRVLQDREVKPLGGGRAQAVDFALICATHRKLGEMAADGTFRTDLYYRLQHFTVELPALRTLPDRHARIDELLRDMLLRRGLRLSPQARDALLAHDWPGNWRQLVAVCQTLVALAASDGRIEHADLPAELRRGSAPFDDAVVHEPAAADLRSLTASAIDAALRACGGNVSRAARLLGVHRSTLYRHTPRGPER</sequence>
<dbReference type="GO" id="GO:0006355">
    <property type="term" value="P:regulation of DNA-templated transcription"/>
    <property type="evidence" value="ECO:0007669"/>
    <property type="project" value="InterPro"/>
</dbReference>
<evidence type="ECO:0000313" key="8">
    <source>
        <dbReference type="EMBL" id="OIQ89651.1"/>
    </source>
</evidence>
<dbReference type="InterPro" id="IPR002078">
    <property type="entry name" value="Sigma_54_int"/>
</dbReference>
<reference evidence="8" key="1">
    <citation type="submission" date="2016-10" db="EMBL/GenBank/DDBJ databases">
        <title>Sequence of Gallionella enrichment culture.</title>
        <authorList>
            <person name="Poehlein A."/>
            <person name="Muehling M."/>
            <person name="Daniel R."/>
        </authorList>
    </citation>
    <scope>NUCLEOTIDE SEQUENCE</scope>
</reference>
<dbReference type="Pfam" id="PF02954">
    <property type="entry name" value="HTH_8"/>
    <property type="match status" value="1"/>
</dbReference>
<dbReference type="Pfam" id="PF01590">
    <property type="entry name" value="GAF"/>
    <property type="match status" value="1"/>
</dbReference>
<dbReference type="InterPro" id="IPR029016">
    <property type="entry name" value="GAF-like_dom_sf"/>
</dbReference>
<dbReference type="GO" id="GO:0005524">
    <property type="term" value="F:ATP binding"/>
    <property type="evidence" value="ECO:0007669"/>
    <property type="project" value="UniProtKB-KW"/>
</dbReference>
<dbReference type="InterPro" id="IPR003018">
    <property type="entry name" value="GAF"/>
</dbReference>
<keyword evidence="2" id="KW-0067">ATP-binding</keyword>
<feature type="compositionally biased region" description="Pro residues" evidence="6">
    <location>
        <begin position="333"/>
        <end position="342"/>
    </location>
</feature>
<comment type="caution">
    <text evidence="8">The sequence shown here is derived from an EMBL/GenBank/DDBJ whole genome shotgun (WGS) entry which is preliminary data.</text>
</comment>
<evidence type="ECO:0000256" key="6">
    <source>
        <dbReference type="SAM" id="MobiDB-lite"/>
    </source>
</evidence>
<dbReference type="SMART" id="SM00382">
    <property type="entry name" value="AAA"/>
    <property type="match status" value="1"/>
</dbReference>
<dbReference type="SUPFAM" id="SSF46689">
    <property type="entry name" value="Homeodomain-like"/>
    <property type="match status" value="1"/>
</dbReference>
<accession>A0A1J5RJA5</accession>